<name>A0ABQ9H2U7_9NEOP</name>
<dbReference type="EMBL" id="JARBHB010000007">
    <property type="protein sequence ID" value="KAJ8878614.1"/>
    <property type="molecule type" value="Genomic_DNA"/>
</dbReference>
<sequence length="325" mass="35378">MRVKQCEYGAATECKGDGNRKSLRNPARHDATPTGNRTRFALVLHASHQGEPLVCGFSRGTPVSPALPYHRCSILGSHFASCSGMTGTYGSRVESPSLGECCLALGPPPHECSNEPERRTPTRHNSQTRTANRRMGTAYIRETSHYVIPLLITNITFSFKRGASVVERLARSPLTKAIRVQSPAWESCRTMPLVSGFSRGSHVSPTLSFWSCSIFTSITFIGSRDLDVKEPSLVGEASRTGIVPNWLLHAAKVSLLAGLVLVGELRPKMLLASDVCSLPYAAEVGRYKRLLQLCIRECSVALGLGCMAKSIHVVTPYPIRLASEN</sequence>
<accession>A0ABQ9H2U7</accession>
<gene>
    <name evidence="2" type="ORF">PR048_019195</name>
</gene>
<dbReference type="Proteomes" id="UP001159363">
    <property type="component" value="Chromosome 6"/>
</dbReference>
<evidence type="ECO:0000256" key="1">
    <source>
        <dbReference type="SAM" id="MobiDB-lite"/>
    </source>
</evidence>
<keyword evidence="3" id="KW-1185">Reference proteome</keyword>
<feature type="region of interest" description="Disordered" evidence="1">
    <location>
        <begin position="112"/>
        <end position="131"/>
    </location>
</feature>
<evidence type="ECO:0000313" key="2">
    <source>
        <dbReference type="EMBL" id="KAJ8878614.1"/>
    </source>
</evidence>
<proteinExistence type="predicted"/>
<evidence type="ECO:0000313" key="3">
    <source>
        <dbReference type="Proteomes" id="UP001159363"/>
    </source>
</evidence>
<reference evidence="2 3" key="1">
    <citation type="submission" date="2023-02" db="EMBL/GenBank/DDBJ databases">
        <title>LHISI_Scaffold_Assembly.</title>
        <authorList>
            <person name="Stuart O.P."/>
            <person name="Cleave R."/>
            <person name="Magrath M.J.L."/>
            <person name="Mikheyev A.S."/>
        </authorList>
    </citation>
    <scope>NUCLEOTIDE SEQUENCE [LARGE SCALE GENOMIC DNA]</scope>
    <source>
        <strain evidence="2">Daus_M_001</strain>
        <tissue evidence="2">Leg muscle</tissue>
    </source>
</reference>
<comment type="caution">
    <text evidence="2">The sequence shown here is derived from an EMBL/GenBank/DDBJ whole genome shotgun (WGS) entry which is preliminary data.</text>
</comment>
<organism evidence="2 3">
    <name type="scientific">Dryococelus australis</name>
    <dbReference type="NCBI Taxonomy" id="614101"/>
    <lineage>
        <taxon>Eukaryota</taxon>
        <taxon>Metazoa</taxon>
        <taxon>Ecdysozoa</taxon>
        <taxon>Arthropoda</taxon>
        <taxon>Hexapoda</taxon>
        <taxon>Insecta</taxon>
        <taxon>Pterygota</taxon>
        <taxon>Neoptera</taxon>
        <taxon>Polyneoptera</taxon>
        <taxon>Phasmatodea</taxon>
        <taxon>Verophasmatodea</taxon>
        <taxon>Anareolatae</taxon>
        <taxon>Phasmatidae</taxon>
        <taxon>Eurycanthinae</taxon>
        <taxon>Dryococelus</taxon>
    </lineage>
</organism>
<protein>
    <submittedName>
        <fullName evidence="2">Uncharacterized protein</fullName>
    </submittedName>
</protein>